<dbReference type="EMBL" id="QPJM01000004">
    <property type="protein sequence ID" value="RCW84553.1"/>
    <property type="molecule type" value="Genomic_DNA"/>
</dbReference>
<dbReference type="Proteomes" id="UP000253324">
    <property type="component" value="Unassembled WGS sequence"/>
</dbReference>
<organism evidence="5 6">
    <name type="scientific">Phyllobacterium bourgognense</name>
    <dbReference type="NCBI Taxonomy" id="314236"/>
    <lineage>
        <taxon>Bacteria</taxon>
        <taxon>Pseudomonadati</taxon>
        <taxon>Pseudomonadota</taxon>
        <taxon>Alphaproteobacteria</taxon>
        <taxon>Hyphomicrobiales</taxon>
        <taxon>Phyllobacteriaceae</taxon>
        <taxon>Phyllobacterium</taxon>
    </lineage>
</organism>
<dbReference type="GO" id="GO:0006355">
    <property type="term" value="P:regulation of DNA-templated transcription"/>
    <property type="evidence" value="ECO:0007669"/>
    <property type="project" value="InterPro"/>
</dbReference>
<dbReference type="SMART" id="SM00421">
    <property type="entry name" value="HTH_LUXR"/>
    <property type="match status" value="1"/>
</dbReference>
<evidence type="ECO:0000256" key="1">
    <source>
        <dbReference type="ARBA" id="ARBA00023015"/>
    </source>
</evidence>
<dbReference type="SUPFAM" id="SSF46894">
    <property type="entry name" value="C-terminal effector domain of the bipartite response regulators"/>
    <property type="match status" value="1"/>
</dbReference>
<dbReference type="PROSITE" id="PS00622">
    <property type="entry name" value="HTH_LUXR_1"/>
    <property type="match status" value="1"/>
</dbReference>
<evidence type="ECO:0000256" key="3">
    <source>
        <dbReference type="ARBA" id="ARBA00023163"/>
    </source>
</evidence>
<sequence>MNVAFAFKLCRDGENGGAVSNYETKRRRARQVPAVIIIDQHTLARTTIVRLLAHELVGWDFIDMMGIDNLDSAIGMDVRLVALDVAGRNVESSSLHNDLAAISELFPEAAIALLSSTDDPAMASHALAMGVRGYFTTSLPIEIAIAGIRLVLAGGIFCPNPLGTFVAEMPKSDRYARDNRTNGNGSARYLSVADFTPREADVLAELQRGHPNKVIAGKLNLSGNTVKMHLQHIMRKLNVQNRTEVVARLGQAPSTDHEYTAS</sequence>
<dbReference type="PANTHER" id="PTHR44688">
    <property type="entry name" value="DNA-BINDING TRANSCRIPTIONAL ACTIVATOR DEVR_DOSR"/>
    <property type="match status" value="1"/>
</dbReference>
<dbReference type="SUPFAM" id="SSF52172">
    <property type="entry name" value="CheY-like"/>
    <property type="match status" value="1"/>
</dbReference>
<dbReference type="InterPro" id="IPR036388">
    <property type="entry name" value="WH-like_DNA-bd_sf"/>
</dbReference>
<reference evidence="5 6" key="1">
    <citation type="submission" date="2018-07" db="EMBL/GenBank/DDBJ databases">
        <title>Genomic Encyclopedia of Type Strains, Phase III (KMG-III): the genomes of soil and plant-associated and newly described type strains.</title>
        <authorList>
            <person name="Whitman W."/>
        </authorList>
    </citation>
    <scope>NUCLEOTIDE SEQUENCE [LARGE SCALE GENOMIC DNA]</scope>
    <source>
        <strain evidence="5 6">31-25a</strain>
    </source>
</reference>
<dbReference type="GO" id="GO:0003677">
    <property type="term" value="F:DNA binding"/>
    <property type="evidence" value="ECO:0007669"/>
    <property type="project" value="UniProtKB-KW"/>
</dbReference>
<dbReference type="AlphaFoldDB" id="A0A368YWK8"/>
<dbReference type="InterPro" id="IPR011006">
    <property type="entry name" value="CheY-like_superfamily"/>
</dbReference>
<evidence type="ECO:0000259" key="4">
    <source>
        <dbReference type="PROSITE" id="PS50043"/>
    </source>
</evidence>
<dbReference type="CDD" id="cd06170">
    <property type="entry name" value="LuxR_C_like"/>
    <property type="match status" value="1"/>
</dbReference>
<dbReference type="PANTHER" id="PTHR44688:SF16">
    <property type="entry name" value="DNA-BINDING TRANSCRIPTIONAL ACTIVATOR DEVR_DOSR"/>
    <property type="match status" value="1"/>
</dbReference>
<dbReference type="PROSITE" id="PS50043">
    <property type="entry name" value="HTH_LUXR_2"/>
    <property type="match status" value="1"/>
</dbReference>
<dbReference type="PRINTS" id="PR00038">
    <property type="entry name" value="HTHLUXR"/>
</dbReference>
<evidence type="ECO:0000313" key="6">
    <source>
        <dbReference type="Proteomes" id="UP000253324"/>
    </source>
</evidence>
<name>A0A368YWK8_9HYPH</name>
<keyword evidence="6" id="KW-1185">Reference proteome</keyword>
<gene>
    <name evidence="5" type="ORF">C7476_104310</name>
</gene>
<keyword evidence="3" id="KW-0804">Transcription</keyword>
<keyword evidence="1" id="KW-0805">Transcription regulation</keyword>
<feature type="domain" description="HTH luxR-type" evidence="4">
    <location>
        <begin position="188"/>
        <end position="253"/>
    </location>
</feature>
<dbReference type="Gene3D" id="3.40.50.2300">
    <property type="match status" value="1"/>
</dbReference>
<dbReference type="InterPro" id="IPR000792">
    <property type="entry name" value="Tscrpt_reg_LuxR_C"/>
</dbReference>
<keyword evidence="2 5" id="KW-0238">DNA-binding</keyword>
<dbReference type="Gene3D" id="1.10.10.10">
    <property type="entry name" value="Winged helix-like DNA-binding domain superfamily/Winged helix DNA-binding domain"/>
    <property type="match status" value="1"/>
</dbReference>
<proteinExistence type="predicted"/>
<evidence type="ECO:0000313" key="5">
    <source>
        <dbReference type="EMBL" id="RCW84553.1"/>
    </source>
</evidence>
<comment type="caution">
    <text evidence="5">The sequence shown here is derived from an EMBL/GenBank/DDBJ whole genome shotgun (WGS) entry which is preliminary data.</text>
</comment>
<protein>
    <submittedName>
        <fullName evidence="5">DNA-binding NarL/FixJ family response regulator</fullName>
    </submittedName>
</protein>
<accession>A0A368YWK8</accession>
<dbReference type="Pfam" id="PF00196">
    <property type="entry name" value="GerE"/>
    <property type="match status" value="1"/>
</dbReference>
<dbReference type="InterPro" id="IPR016032">
    <property type="entry name" value="Sig_transdc_resp-reg_C-effctor"/>
</dbReference>
<evidence type="ECO:0000256" key="2">
    <source>
        <dbReference type="ARBA" id="ARBA00023125"/>
    </source>
</evidence>